<name>C0GIJ1_DETAL</name>
<dbReference type="eggNOG" id="ENOG502Z8GN">
    <property type="taxonomic scope" value="Bacteria"/>
</dbReference>
<sequence length="369" mass="41872">MIRKVLATALIVFFLAGCGAVQIENRAFVTAIGLDLADEGSTGRYLVTIEVFRPGTMQSNTQQPPVIILSVATDNFEMALEQLQSRLATRISLAHLTLVIVGEEAAKEFDFREVTDYFHRHPEIQMRARLMAAQDKRALDILKTEPLYREYISQELVAMAEMWPYVSLARRNPFFDFVADLRRTGGRGLLPRVMKSDEGEFIIRHGSAVFDNYKLVGWLSSEETQAINWLMEDVQVPVTASFQGEEYSYLTKDIRTKIIPEIEDDKVRFHISIETDGILRQQLGHHVDMSDPANVSGVESALAQTIEGQVRSAVDKAQQDFGTDYLGFQSILRRHHPQAHQRLDWDKIFPHIPVSIAVESHLSRFGKIE</sequence>
<evidence type="ECO:0000256" key="2">
    <source>
        <dbReference type="ARBA" id="ARBA00007886"/>
    </source>
</evidence>
<dbReference type="EMBL" id="ACJM01000012">
    <property type="protein sequence ID" value="EEG76852.1"/>
    <property type="molecule type" value="Genomic_DNA"/>
</dbReference>
<dbReference type="PROSITE" id="PS51257">
    <property type="entry name" value="PROKAR_LIPOPROTEIN"/>
    <property type="match status" value="1"/>
</dbReference>
<dbReference type="PANTHER" id="PTHR35789">
    <property type="entry name" value="SPORE GERMINATION PROTEIN B3"/>
    <property type="match status" value="1"/>
</dbReference>
<reference evidence="10 11" key="1">
    <citation type="submission" date="2009-02" db="EMBL/GenBank/DDBJ databases">
        <title>Sequencing of the draft genome and assembly of Dethiobacter alkaliphilus AHT 1.</title>
        <authorList>
            <consortium name="US DOE Joint Genome Institute (JGI-PGF)"/>
            <person name="Lucas S."/>
            <person name="Copeland A."/>
            <person name="Lapidus A."/>
            <person name="Glavina del Rio T."/>
            <person name="Dalin E."/>
            <person name="Tice H."/>
            <person name="Bruce D."/>
            <person name="Goodwin L."/>
            <person name="Pitluck S."/>
            <person name="Larimer F."/>
            <person name="Land M.L."/>
            <person name="Hauser L."/>
            <person name="Muyzer G."/>
        </authorList>
    </citation>
    <scope>NUCLEOTIDE SEQUENCE [LARGE SCALE GENOMIC DNA]</scope>
    <source>
        <strain evidence="10 11">AHT 1</strain>
    </source>
</reference>
<evidence type="ECO:0000259" key="9">
    <source>
        <dbReference type="Pfam" id="PF25198"/>
    </source>
</evidence>
<dbReference type="Pfam" id="PF05504">
    <property type="entry name" value="Spore_GerAC"/>
    <property type="match status" value="1"/>
</dbReference>
<evidence type="ECO:0000313" key="10">
    <source>
        <dbReference type="EMBL" id="EEG76852.1"/>
    </source>
</evidence>
<comment type="similarity">
    <text evidence="2">Belongs to the GerABKC lipoprotein family.</text>
</comment>
<organism evidence="10 11">
    <name type="scientific">Dethiobacter alkaliphilus AHT 1</name>
    <dbReference type="NCBI Taxonomy" id="555088"/>
    <lineage>
        <taxon>Bacteria</taxon>
        <taxon>Bacillati</taxon>
        <taxon>Bacillota</taxon>
        <taxon>Dethiobacteria</taxon>
        <taxon>Dethiobacterales</taxon>
        <taxon>Dethiobacteraceae</taxon>
        <taxon>Dethiobacter</taxon>
    </lineage>
</organism>
<dbReference type="InterPro" id="IPR057336">
    <property type="entry name" value="GerAC_N"/>
</dbReference>
<dbReference type="Proteomes" id="UP000006443">
    <property type="component" value="Unassembled WGS sequence"/>
</dbReference>
<dbReference type="PANTHER" id="PTHR35789:SF1">
    <property type="entry name" value="SPORE GERMINATION PROTEIN B3"/>
    <property type="match status" value="1"/>
</dbReference>
<evidence type="ECO:0000256" key="7">
    <source>
        <dbReference type="ARBA" id="ARBA00023288"/>
    </source>
</evidence>
<dbReference type="InterPro" id="IPR046953">
    <property type="entry name" value="Spore_GerAC-like_C"/>
</dbReference>
<keyword evidence="6" id="KW-0564">Palmitate</keyword>
<evidence type="ECO:0000256" key="6">
    <source>
        <dbReference type="ARBA" id="ARBA00023139"/>
    </source>
</evidence>
<dbReference type="RefSeq" id="WP_008517556.1">
    <property type="nucleotide sequence ID" value="NZ_ACJM01000012.1"/>
</dbReference>
<evidence type="ECO:0000256" key="3">
    <source>
        <dbReference type="ARBA" id="ARBA00022544"/>
    </source>
</evidence>
<dbReference type="Pfam" id="PF25198">
    <property type="entry name" value="Spore_GerAC_N"/>
    <property type="match status" value="1"/>
</dbReference>
<dbReference type="GO" id="GO:0016020">
    <property type="term" value="C:membrane"/>
    <property type="evidence" value="ECO:0007669"/>
    <property type="project" value="UniProtKB-SubCell"/>
</dbReference>
<dbReference type="GO" id="GO:0009847">
    <property type="term" value="P:spore germination"/>
    <property type="evidence" value="ECO:0007669"/>
    <property type="project" value="InterPro"/>
</dbReference>
<comment type="caution">
    <text evidence="10">The sequence shown here is derived from an EMBL/GenBank/DDBJ whole genome shotgun (WGS) entry which is preliminary data.</text>
</comment>
<accession>C0GIJ1</accession>
<gene>
    <name evidence="10" type="ORF">DealDRAFT_2300</name>
</gene>
<dbReference type="AlphaFoldDB" id="C0GIJ1"/>
<keyword evidence="3" id="KW-0309">Germination</keyword>
<dbReference type="Gene3D" id="3.30.300.210">
    <property type="entry name" value="Nutrient germinant receptor protein C, domain 3"/>
    <property type="match status" value="1"/>
</dbReference>
<dbReference type="NCBIfam" id="TIGR02887">
    <property type="entry name" value="spore_ger_x_C"/>
    <property type="match status" value="1"/>
</dbReference>
<evidence type="ECO:0000256" key="1">
    <source>
        <dbReference type="ARBA" id="ARBA00004635"/>
    </source>
</evidence>
<dbReference type="STRING" id="555088.DealDRAFT_2300"/>
<keyword evidence="11" id="KW-1185">Reference proteome</keyword>
<dbReference type="OrthoDB" id="9816067at2"/>
<keyword evidence="4" id="KW-0732">Signal</keyword>
<evidence type="ECO:0000259" key="8">
    <source>
        <dbReference type="Pfam" id="PF05504"/>
    </source>
</evidence>
<dbReference type="InterPro" id="IPR008844">
    <property type="entry name" value="Spore_GerAC-like"/>
</dbReference>
<dbReference type="InterPro" id="IPR038501">
    <property type="entry name" value="Spore_GerAC_C_sf"/>
</dbReference>
<keyword evidence="5" id="KW-0472">Membrane</keyword>
<feature type="domain" description="Spore germination GerAC-like C-terminal" evidence="8">
    <location>
        <begin position="206"/>
        <end position="366"/>
    </location>
</feature>
<evidence type="ECO:0000256" key="4">
    <source>
        <dbReference type="ARBA" id="ARBA00022729"/>
    </source>
</evidence>
<evidence type="ECO:0000256" key="5">
    <source>
        <dbReference type="ARBA" id="ARBA00023136"/>
    </source>
</evidence>
<protein>
    <submittedName>
        <fullName evidence="10">Germination protein, Ger(X)C family</fullName>
    </submittedName>
</protein>
<proteinExistence type="inferred from homology"/>
<evidence type="ECO:0000313" key="11">
    <source>
        <dbReference type="Proteomes" id="UP000006443"/>
    </source>
</evidence>
<comment type="subcellular location">
    <subcellularLocation>
        <location evidence="1">Membrane</location>
        <topology evidence="1">Lipid-anchor</topology>
    </subcellularLocation>
</comment>
<keyword evidence="7" id="KW-0449">Lipoprotein</keyword>
<feature type="domain" description="Spore germination protein N-terminal" evidence="9">
    <location>
        <begin position="21"/>
        <end position="193"/>
    </location>
</feature>